<protein>
    <submittedName>
        <fullName evidence="1">Uncharacterized protein</fullName>
    </submittedName>
</protein>
<accession>A0A4U5MLI9</accession>
<evidence type="ECO:0000313" key="1">
    <source>
        <dbReference type="EMBL" id="TKR70192.1"/>
    </source>
</evidence>
<gene>
    <name evidence="1" type="ORF">L596_022244</name>
</gene>
<keyword evidence="2" id="KW-1185">Reference proteome</keyword>
<proteinExistence type="predicted"/>
<reference evidence="1 2" key="1">
    <citation type="journal article" date="2015" name="Genome Biol.">
        <title>Comparative genomics of Steinernema reveals deeply conserved gene regulatory networks.</title>
        <authorList>
            <person name="Dillman A.R."/>
            <person name="Macchietto M."/>
            <person name="Porter C.F."/>
            <person name="Rogers A."/>
            <person name="Williams B."/>
            <person name="Antoshechkin I."/>
            <person name="Lee M.M."/>
            <person name="Goodwin Z."/>
            <person name="Lu X."/>
            <person name="Lewis E.E."/>
            <person name="Goodrich-Blair H."/>
            <person name="Stock S.P."/>
            <person name="Adams B.J."/>
            <person name="Sternberg P.W."/>
            <person name="Mortazavi A."/>
        </authorList>
    </citation>
    <scope>NUCLEOTIDE SEQUENCE [LARGE SCALE GENOMIC DNA]</scope>
    <source>
        <strain evidence="1 2">ALL</strain>
    </source>
</reference>
<organism evidence="1 2">
    <name type="scientific">Steinernema carpocapsae</name>
    <name type="common">Entomopathogenic nematode</name>
    <dbReference type="NCBI Taxonomy" id="34508"/>
    <lineage>
        <taxon>Eukaryota</taxon>
        <taxon>Metazoa</taxon>
        <taxon>Ecdysozoa</taxon>
        <taxon>Nematoda</taxon>
        <taxon>Chromadorea</taxon>
        <taxon>Rhabditida</taxon>
        <taxon>Tylenchina</taxon>
        <taxon>Panagrolaimomorpha</taxon>
        <taxon>Strongyloidoidea</taxon>
        <taxon>Steinernematidae</taxon>
        <taxon>Steinernema</taxon>
    </lineage>
</organism>
<reference evidence="1 2" key="2">
    <citation type="journal article" date="2019" name="G3 (Bethesda)">
        <title>Hybrid Assembly of the Genome of the Entomopathogenic Nematode Steinernema carpocapsae Identifies the X-Chromosome.</title>
        <authorList>
            <person name="Serra L."/>
            <person name="Macchietto M."/>
            <person name="Macias-Munoz A."/>
            <person name="McGill C.J."/>
            <person name="Rodriguez I.M."/>
            <person name="Rodriguez B."/>
            <person name="Murad R."/>
            <person name="Mortazavi A."/>
        </authorList>
    </citation>
    <scope>NUCLEOTIDE SEQUENCE [LARGE SCALE GENOMIC DNA]</scope>
    <source>
        <strain evidence="1 2">ALL</strain>
    </source>
</reference>
<comment type="caution">
    <text evidence="1">The sequence shown here is derived from an EMBL/GenBank/DDBJ whole genome shotgun (WGS) entry which is preliminary data.</text>
</comment>
<name>A0A4U5MLI9_STECR</name>
<evidence type="ECO:0000313" key="2">
    <source>
        <dbReference type="Proteomes" id="UP000298663"/>
    </source>
</evidence>
<dbReference type="EMBL" id="AZBU02000007">
    <property type="protein sequence ID" value="TKR70192.1"/>
    <property type="molecule type" value="Genomic_DNA"/>
</dbReference>
<dbReference type="Proteomes" id="UP000298663">
    <property type="component" value="Unassembled WGS sequence"/>
</dbReference>
<dbReference type="AlphaFoldDB" id="A0A4U5MLI9"/>
<sequence>MGSLMLLATNSPPFPFMNIKVFTDKGLRRNKEPVVSPIFRRNQVNGHLTPERYAQKMGLINLQLQKALFHGKIVFPNCLSS</sequence>